<accession>A0A1H0F2D5</accession>
<proteinExistence type="predicted"/>
<dbReference type="Proteomes" id="UP000198778">
    <property type="component" value="Unassembled WGS sequence"/>
</dbReference>
<keyword evidence="3" id="KW-1185">Reference proteome</keyword>
<sequence>MDPFTLILVVLLIVLFFPLFIRGIGCLIKTVVMVFLVIVAISLLMSLL</sequence>
<dbReference type="STRING" id="745820.SAMN04488053_104160"/>
<gene>
    <name evidence="2" type="ORF">SAMN04488053_104160</name>
</gene>
<evidence type="ECO:0000313" key="3">
    <source>
        <dbReference type="Proteomes" id="UP000198778"/>
    </source>
</evidence>
<name>A0A1H0F2D5_9BACI</name>
<evidence type="ECO:0000256" key="1">
    <source>
        <dbReference type="SAM" id="Phobius"/>
    </source>
</evidence>
<keyword evidence="1" id="KW-0812">Transmembrane</keyword>
<protein>
    <submittedName>
        <fullName evidence="2">Uncharacterized protein</fullName>
    </submittedName>
</protein>
<keyword evidence="1" id="KW-0472">Membrane</keyword>
<dbReference type="EMBL" id="FNIL01000004">
    <property type="protein sequence ID" value="SDN88709.1"/>
    <property type="molecule type" value="Genomic_DNA"/>
</dbReference>
<feature type="transmembrane region" description="Helical" evidence="1">
    <location>
        <begin position="31"/>
        <end position="47"/>
    </location>
</feature>
<keyword evidence="1" id="KW-1133">Transmembrane helix</keyword>
<dbReference type="RefSeq" id="WP_175444235.1">
    <property type="nucleotide sequence ID" value="NZ_FNIL01000004.1"/>
</dbReference>
<dbReference type="AlphaFoldDB" id="A0A1H0F2D5"/>
<organism evidence="2 3">
    <name type="scientific">Alkalicoccus daliensis</name>
    <dbReference type="NCBI Taxonomy" id="745820"/>
    <lineage>
        <taxon>Bacteria</taxon>
        <taxon>Bacillati</taxon>
        <taxon>Bacillota</taxon>
        <taxon>Bacilli</taxon>
        <taxon>Bacillales</taxon>
        <taxon>Bacillaceae</taxon>
        <taxon>Alkalicoccus</taxon>
    </lineage>
</organism>
<feature type="transmembrane region" description="Helical" evidence="1">
    <location>
        <begin position="6"/>
        <end position="24"/>
    </location>
</feature>
<reference evidence="3" key="1">
    <citation type="submission" date="2016-10" db="EMBL/GenBank/DDBJ databases">
        <authorList>
            <person name="Varghese N."/>
            <person name="Submissions S."/>
        </authorList>
    </citation>
    <scope>NUCLEOTIDE SEQUENCE [LARGE SCALE GENOMIC DNA]</scope>
    <source>
        <strain evidence="3">CGMCC 1.10369</strain>
    </source>
</reference>
<evidence type="ECO:0000313" key="2">
    <source>
        <dbReference type="EMBL" id="SDN88709.1"/>
    </source>
</evidence>